<comment type="caution">
    <text evidence="4">The sequence shown here is derived from an EMBL/GenBank/DDBJ whole genome shotgun (WGS) entry which is preliminary data.</text>
</comment>
<dbReference type="Pfam" id="PF08659">
    <property type="entry name" value="KR"/>
    <property type="match status" value="1"/>
</dbReference>
<evidence type="ECO:0000256" key="1">
    <source>
        <dbReference type="ARBA" id="ARBA00022679"/>
    </source>
</evidence>
<dbReference type="Proteomes" id="UP001220022">
    <property type="component" value="Unassembled WGS sequence"/>
</dbReference>
<feature type="non-terminal residue" evidence="4">
    <location>
        <position position="182"/>
    </location>
</feature>
<feature type="domain" description="Ketoreductase (KR)" evidence="3">
    <location>
        <begin position="103"/>
        <end position="180"/>
    </location>
</feature>
<name>A0ABT5ZCZ9_9ACTN</name>
<keyword evidence="2" id="KW-0511">Multifunctional enzyme</keyword>
<dbReference type="InterPro" id="IPR036291">
    <property type="entry name" value="NAD(P)-bd_dom_sf"/>
</dbReference>
<evidence type="ECO:0000313" key="4">
    <source>
        <dbReference type="EMBL" id="MDF2261654.1"/>
    </source>
</evidence>
<dbReference type="InterPro" id="IPR050091">
    <property type="entry name" value="PKS_NRPS_Biosynth_Enz"/>
</dbReference>
<dbReference type="PANTHER" id="PTHR43775">
    <property type="entry name" value="FATTY ACID SYNTHASE"/>
    <property type="match status" value="1"/>
</dbReference>
<dbReference type="PANTHER" id="PTHR43775:SF51">
    <property type="entry name" value="INACTIVE PHENOLPHTHIOCEROL SYNTHESIS POLYKETIDE SYNTHASE TYPE I PKS1-RELATED"/>
    <property type="match status" value="1"/>
</dbReference>
<dbReference type="EMBL" id="JARHTQ010000108">
    <property type="protein sequence ID" value="MDF2261654.1"/>
    <property type="molecule type" value="Genomic_DNA"/>
</dbReference>
<evidence type="ECO:0000313" key="5">
    <source>
        <dbReference type="Proteomes" id="UP001220022"/>
    </source>
</evidence>
<protein>
    <submittedName>
        <fullName evidence="4">SDR family NAD(P)-dependent oxidoreductase</fullName>
    </submittedName>
</protein>
<dbReference type="Gene3D" id="3.40.50.11460">
    <property type="match status" value="1"/>
</dbReference>
<dbReference type="SUPFAM" id="SSF51735">
    <property type="entry name" value="NAD(P)-binding Rossmann-fold domains"/>
    <property type="match status" value="2"/>
</dbReference>
<dbReference type="RefSeq" id="WP_275823508.1">
    <property type="nucleotide sequence ID" value="NZ_JARHTQ010000108.1"/>
</dbReference>
<dbReference type="Gene3D" id="3.40.50.720">
    <property type="entry name" value="NAD(P)-binding Rossmann-like Domain"/>
    <property type="match status" value="1"/>
</dbReference>
<dbReference type="InterPro" id="IPR013968">
    <property type="entry name" value="PKS_KR"/>
</dbReference>
<keyword evidence="1" id="KW-0808">Transferase</keyword>
<evidence type="ECO:0000256" key="2">
    <source>
        <dbReference type="ARBA" id="ARBA00023268"/>
    </source>
</evidence>
<feature type="non-terminal residue" evidence="4">
    <location>
        <position position="1"/>
    </location>
</feature>
<gene>
    <name evidence="4" type="ORF">P2L57_39900</name>
</gene>
<organism evidence="4 5">
    <name type="scientific">Streptantibioticus ferralitis</name>
    <dbReference type="NCBI Taxonomy" id="236510"/>
    <lineage>
        <taxon>Bacteria</taxon>
        <taxon>Bacillati</taxon>
        <taxon>Actinomycetota</taxon>
        <taxon>Actinomycetes</taxon>
        <taxon>Kitasatosporales</taxon>
        <taxon>Streptomycetaceae</taxon>
        <taxon>Streptantibioticus</taxon>
    </lineage>
</organism>
<evidence type="ECO:0000259" key="3">
    <source>
        <dbReference type="Pfam" id="PF08659"/>
    </source>
</evidence>
<sequence>LTAPLWVLTRGAVSARPGEQVSGVWQGGLWGLGRVAALELPAMWGGLIDLPEQLDPAATARLAGVLSTAHGEDQLAVRASSVVARRLVHAPGRGSGKPWRTGGTALVTGGTGGLGAYVARWLVDRGAEHVVLLSRRGPNAPGAADLRAELEQTGARVSVLACDVADRAAMTEVFAGIPADLP</sequence>
<proteinExistence type="predicted"/>
<reference evidence="4 5" key="1">
    <citation type="submission" date="2023-03" db="EMBL/GenBank/DDBJ databases">
        <title>Draft genome sequence of type strain Streptomyces ferralitis JCM 14344.</title>
        <authorList>
            <person name="Klaysubun C."/>
            <person name="Duangmal K."/>
        </authorList>
    </citation>
    <scope>NUCLEOTIDE SEQUENCE [LARGE SCALE GENOMIC DNA]</scope>
    <source>
        <strain evidence="4 5">JCM 14344</strain>
    </source>
</reference>
<accession>A0ABT5ZCZ9</accession>
<keyword evidence="5" id="KW-1185">Reference proteome</keyword>